<reference evidence="3" key="1">
    <citation type="submission" date="2020-07" db="EMBL/GenBank/DDBJ databases">
        <title>Huge and variable diversity of episymbiotic CPR bacteria and DPANN archaea in groundwater ecosystems.</title>
        <authorList>
            <person name="He C.Y."/>
            <person name="Keren R."/>
            <person name="Whittaker M."/>
            <person name="Farag I.F."/>
            <person name="Doudna J."/>
            <person name="Cate J.H.D."/>
            <person name="Banfield J.F."/>
        </authorList>
    </citation>
    <scope>NUCLEOTIDE SEQUENCE</scope>
    <source>
        <strain evidence="3">NC_groundwater_1586_Pr3_B-0.1um_66_15</strain>
    </source>
</reference>
<dbReference type="Pfam" id="PF00487">
    <property type="entry name" value="FA_desaturase"/>
    <property type="match status" value="1"/>
</dbReference>
<dbReference type="GO" id="GO:0016020">
    <property type="term" value="C:membrane"/>
    <property type="evidence" value="ECO:0007669"/>
    <property type="project" value="TreeGrafter"/>
</dbReference>
<dbReference type="GO" id="GO:0008610">
    <property type="term" value="P:lipid biosynthetic process"/>
    <property type="evidence" value="ECO:0007669"/>
    <property type="project" value="UniProtKB-ARBA"/>
</dbReference>
<dbReference type="PANTHER" id="PTHR19353">
    <property type="entry name" value="FATTY ACID DESATURASE 2"/>
    <property type="match status" value="1"/>
</dbReference>
<gene>
    <name evidence="3" type="ORF">HY834_17220</name>
</gene>
<keyword evidence="1" id="KW-0812">Transmembrane</keyword>
<dbReference type="CDD" id="cd03511">
    <property type="entry name" value="Rhizopine-oxygenase-like"/>
    <property type="match status" value="1"/>
</dbReference>
<feature type="domain" description="Fatty acid desaturase" evidence="2">
    <location>
        <begin position="75"/>
        <end position="314"/>
    </location>
</feature>
<evidence type="ECO:0000256" key="1">
    <source>
        <dbReference type="SAM" id="Phobius"/>
    </source>
</evidence>
<evidence type="ECO:0000313" key="3">
    <source>
        <dbReference type="EMBL" id="MBI4923482.1"/>
    </source>
</evidence>
<keyword evidence="1" id="KW-0472">Membrane</keyword>
<organism evidence="3 4">
    <name type="scientific">Devosia nanyangense</name>
    <dbReference type="NCBI Taxonomy" id="1228055"/>
    <lineage>
        <taxon>Bacteria</taxon>
        <taxon>Pseudomonadati</taxon>
        <taxon>Pseudomonadota</taxon>
        <taxon>Alphaproteobacteria</taxon>
        <taxon>Hyphomicrobiales</taxon>
        <taxon>Devosiaceae</taxon>
        <taxon>Devosia</taxon>
    </lineage>
</organism>
<dbReference type="InterPro" id="IPR039393">
    <property type="entry name" value="Rhizopine-oxygenase-like"/>
</dbReference>
<accession>A0A933P0D1</accession>
<dbReference type="GO" id="GO:0016717">
    <property type="term" value="F:oxidoreductase activity, acting on paired donors, with oxidation of a pair of donors resulting in the reduction of molecular oxygen to two molecules of water"/>
    <property type="evidence" value="ECO:0007669"/>
    <property type="project" value="TreeGrafter"/>
</dbReference>
<evidence type="ECO:0000259" key="2">
    <source>
        <dbReference type="Pfam" id="PF00487"/>
    </source>
</evidence>
<dbReference type="AlphaFoldDB" id="A0A933P0D1"/>
<proteinExistence type="predicted"/>
<sequence length="366" mass="41461">MPAIGHKRDYSLVGADTAAAIASGLAAAEWYHTEIPRKQMKELMQRSDGPALRDTALWLALIGGFAAGGIWLWGSWWAVPFFAAYGVLYGSSSDSRWHECGHGTAFKTQWMNKVVYQIACFMIMRNPTVWRWSHARHHTDTIIVGRDAEISVMRPPDLIRVVLAFVGVLDAWHATTGMLRYSFGSINAEEKSFIPAMEQARVFTVARIWLALYVAVIALAVVTRSWLPIVLVGTPRLYGAWHMVMCGLLQHGGLADNVTDHRLNSRTVLMNPVSRFIYWNMNYHIEHHMFPMVPYHALPRLHALIKDDLPAPNRSILEGYREMVPAFLRQLRYEDYFVKRALPPTAKPYREELHVLDLGGAPQAAE</sequence>
<keyword evidence="1" id="KW-1133">Transmembrane helix</keyword>
<feature type="transmembrane region" description="Helical" evidence="1">
    <location>
        <begin position="161"/>
        <end position="183"/>
    </location>
</feature>
<comment type="caution">
    <text evidence="3">The sequence shown here is derived from an EMBL/GenBank/DDBJ whole genome shotgun (WGS) entry which is preliminary data.</text>
</comment>
<dbReference type="EMBL" id="JACRAF010000057">
    <property type="protein sequence ID" value="MBI4923482.1"/>
    <property type="molecule type" value="Genomic_DNA"/>
</dbReference>
<feature type="transmembrane region" description="Helical" evidence="1">
    <location>
        <begin position="204"/>
        <end position="227"/>
    </location>
</feature>
<dbReference type="PANTHER" id="PTHR19353:SF19">
    <property type="entry name" value="DELTA(5) FATTY ACID DESATURASE C-RELATED"/>
    <property type="match status" value="1"/>
</dbReference>
<protein>
    <submittedName>
        <fullName evidence="3">Fatty acid desaturase family protein</fullName>
    </submittedName>
</protein>
<name>A0A933P0D1_9HYPH</name>
<evidence type="ECO:0000313" key="4">
    <source>
        <dbReference type="Proteomes" id="UP000782610"/>
    </source>
</evidence>
<dbReference type="InterPro" id="IPR005804">
    <property type="entry name" value="FA_desaturase_dom"/>
</dbReference>
<dbReference type="Proteomes" id="UP000782610">
    <property type="component" value="Unassembled WGS sequence"/>
</dbReference>
<dbReference type="InterPro" id="IPR012171">
    <property type="entry name" value="Fatty_acid_desaturase"/>
</dbReference>
<feature type="transmembrane region" description="Helical" evidence="1">
    <location>
        <begin position="51"/>
        <end position="73"/>
    </location>
</feature>